<name>A0A3E2H3W0_SCYLI</name>
<reference evidence="4 5" key="1">
    <citation type="submission" date="2018-05" db="EMBL/GenBank/DDBJ databases">
        <title>Draft genome sequence of Scytalidium lignicola DSM 105466, a ubiquitous saprotrophic fungus.</title>
        <authorList>
            <person name="Buettner E."/>
            <person name="Gebauer A.M."/>
            <person name="Hofrichter M."/>
            <person name="Liers C."/>
            <person name="Kellner H."/>
        </authorList>
    </citation>
    <scope>NUCLEOTIDE SEQUENCE [LARGE SCALE GENOMIC DNA]</scope>
    <source>
        <strain evidence="4 5">DSM 105466</strain>
    </source>
</reference>
<dbReference type="GO" id="GO:0005634">
    <property type="term" value="C:nucleus"/>
    <property type="evidence" value="ECO:0007669"/>
    <property type="project" value="UniProtKB-SubCell"/>
</dbReference>
<feature type="compositionally biased region" description="Polar residues" evidence="3">
    <location>
        <begin position="689"/>
        <end position="700"/>
    </location>
</feature>
<dbReference type="Pfam" id="PF11951">
    <property type="entry name" value="Fungal_trans_2"/>
    <property type="match status" value="1"/>
</dbReference>
<dbReference type="STRING" id="5539.A0A3E2H3W0"/>
<feature type="non-terminal residue" evidence="4">
    <location>
        <position position="1"/>
    </location>
</feature>
<dbReference type="AlphaFoldDB" id="A0A3E2H3W0"/>
<comment type="caution">
    <text evidence="4">The sequence shown here is derived from an EMBL/GenBank/DDBJ whole genome shotgun (WGS) entry which is preliminary data.</text>
</comment>
<feature type="region of interest" description="Disordered" evidence="3">
    <location>
        <begin position="306"/>
        <end position="344"/>
    </location>
</feature>
<evidence type="ECO:0000256" key="3">
    <source>
        <dbReference type="SAM" id="MobiDB-lite"/>
    </source>
</evidence>
<keyword evidence="5" id="KW-1185">Reference proteome</keyword>
<feature type="non-terminal residue" evidence="4">
    <location>
        <position position="847"/>
    </location>
</feature>
<dbReference type="EMBL" id="NCSJ02000177">
    <property type="protein sequence ID" value="RFU28059.1"/>
    <property type="molecule type" value="Genomic_DNA"/>
</dbReference>
<accession>A0A3E2H3W0</accession>
<dbReference type="OrthoDB" id="5418899at2759"/>
<evidence type="ECO:0000256" key="1">
    <source>
        <dbReference type="ARBA" id="ARBA00004123"/>
    </source>
</evidence>
<evidence type="ECO:0008006" key="6">
    <source>
        <dbReference type="Google" id="ProtNLM"/>
    </source>
</evidence>
<dbReference type="Proteomes" id="UP000258309">
    <property type="component" value="Unassembled WGS sequence"/>
</dbReference>
<dbReference type="GO" id="GO:0000976">
    <property type="term" value="F:transcription cis-regulatory region binding"/>
    <property type="evidence" value="ECO:0007669"/>
    <property type="project" value="TreeGrafter"/>
</dbReference>
<feature type="compositionally biased region" description="Polar residues" evidence="3">
    <location>
        <begin position="314"/>
        <end position="330"/>
    </location>
</feature>
<dbReference type="GO" id="GO:0003700">
    <property type="term" value="F:DNA-binding transcription factor activity"/>
    <property type="evidence" value="ECO:0007669"/>
    <property type="project" value="TreeGrafter"/>
</dbReference>
<protein>
    <recommendedName>
        <fullName evidence="6">Transcription factor domain-containing protein</fullName>
    </recommendedName>
</protein>
<comment type="subcellular location">
    <subcellularLocation>
        <location evidence="1">Nucleus</location>
    </subcellularLocation>
</comment>
<feature type="compositionally biased region" description="Gly residues" evidence="3">
    <location>
        <begin position="1"/>
        <end position="13"/>
    </location>
</feature>
<sequence>MNNRFGGGGGGDGNSSVGDDATGEGTGEHLGSFYAYRDTFDENSVWVDVPRTVTFHNISDPFNMEPSPEIEDQPQVQSPEQLATSIEAPQVLDNRQGDEAYFPVTFDEAPGLEALSEVATSSNLQYRPLSVSVQSSGAESNISPPPPPPPANTLEFLLNPSRTELFLDSTTPIDPVLRSSSKTPAQRREILESIEEHEVAFLLRHFSEVAGQWMDLFDLGCYFAHQVPVSAISNPLMRYSACAYAAKQLGRVQGRKAIVGGIVSRQAAMEVYPDSEAVDWAYIGAKYYDKAIGLLMEEVSNTTMRQDMPDAESAVQSPRSASEQQQNPHNQNKRRRLSRPSFQSNPDETLAAVAILSVYEFLDNTNTAWGRHLSGTKSLFDMANDEYMISGRPIESLSYSPRMKPSRARKATFWNFARQDVLAAYLWRAAGLLIDEQGFVVPSNTEDSGRSEGQPVMREDMIANALIWLIAKIVNYLASGDSIDHIFPQDRSSPLGIVGINQMTLLERWFELEKELQVWYNGLPDSFKPVARLPPITDGSIPKNSARAIFPEIWYCIPMCASTMQSYHMARSILLINKPHESTVRRSTVSDRLNSYRIIEAEMRYHSHEICGIALGRPEASVRINQVQALFIAGQILNDTDERRIVLDLLRGIEEDLGQSLPTLKSRNMGPREIDYLGNHVVRRRKSQPHTSGDSEVYTSRNRRKPKTPSKSSKSGVRTFMLKSELLKRYLLKSLTEQSRQIDQWLPNHSSSDSEMEWQPESEVSFPQPLLHSSGPQEKEVTITGNLQTLHTRAQEPRDTGNQPIESKEMDKTEVSEQVVHCQPLDTSTSEIDLTISKFMPVTLDLA</sequence>
<gene>
    <name evidence="4" type="ORF">B7463_g8268</name>
</gene>
<evidence type="ECO:0000313" key="4">
    <source>
        <dbReference type="EMBL" id="RFU28059.1"/>
    </source>
</evidence>
<organism evidence="4 5">
    <name type="scientific">Scytalidium lignicola</name>
    <name type="common">Hyphomycete</name>
    <dbReference type="NCBI Taxonomy" id="5539"/>
    <lineage>
        <taxon>Eukaryota</taxon>
        <taxon>Fungi</taxon>
        <taxon>Dikarya</taxon>
        <taxon>Ascomycota</taxon>
        <taxon>Pezizomycotina</taxon>
        <taxon>Leotiomycetes</taxon>
        <taxon>Leotiomycetes incertae sedis</taxon>
        <taxon>Scytalidium</taxon>
    </lineage>
</organism>
<dbReference type="PANTHER" id="PTHR37534:SF9">
    <property type="entry name" value="ZN(II)2CYS6 TRANSCRIPTION FACTOR (EUROFUNG)"/>
    <property type="match status" value="1"/>
</dbReference>
<dbReference type="GO" id="GO:0045944">
    <property type="term" value="P:positive regulation of transcription by RNA polymerase II"/>
    <property type="evidence" value="ECO:0007669"/>
    <property type="project" value="TreeGrafter"/>
</dbReference>
<proteinExistence type="predicted"/>
<keyword evidence="2" id="KW-0539">Nucleus</keyword>
<feature type="region of interest" description="Disordered" evidence="3">
    <location>
        <begin position="679"/>
        <end position="717"/>
    </location>
</feature>
<dbReference type="PANTHER" id="PTHR37534">
    <property type="entry name" value="TRANSCRIPTIONAL ACTIVATOR PROTEIN UGA3"/>
    <property type="match status" value="1"/>
</dbReference>
<dbReference type="CDD" id="cd12148">
    <property type="entry name" value="fungal_TF_MHR"/>
    <property type="match status" value="1"/>
</dbReference>
<evidence type="ECO:0000313" key="5">
    <source>
        <dbReference type="Proteomes" id="UP000258309"/>
    </source>
</evidence>
<evidence type="ECO:0000256" key="2">
    <source>
        <dbReference type="ARBA" id="ARBA00023242"/>
    </source>
</evidence>
<feature type="region of interest" description="Disordered" evidence="3">
    <location>
        <begin position="1"/>
        <end position="26"/>
    </location>
</feature>
<dbReference type="InterPro" id="IPR021858">
    <property type="entry name" value="Fun_TF"/>
</dbReference>